<accession>A0ABQ4NJX2</accession>
<dbReference type="HAMAP" id="MF_00189">
    <property type="entry name" value="YciB"/>
    <property type="match status" value="1"/>
</dbReference>
<evidence type="ECO:0000313" key="8">
    <source>
        <dbReference type="Proteomes" id="UP000786693"/>
    </source>
</evidence>
<feature type="region of interest" description="Disordered" evidence="6">
    <location>
        <begin position="195"/>
        <end position="232"/>
    </location>
</feature>
<dbReference type="PANTHER" id="PTHR36917:SF1">
    <property type="entry name" value="INNER MEMBRANE-SPANNING PROTEIN YCIB"/>
    <property type="match status" value="1"/>
</dbReference>
<comment type="caution">
    <text evidence="5">Lacks conserved residue(s) required for the propagation of feature annotation.</text>
</comment>
<dbReference type="Proteomes" id="UP000786693">
    <property type="component" value="Unassembled WGS sequence"/>
</dbReference>
<comment type="subcellular location">
    <subcellularLocation>
        <location evidence="5">Cell inner membrane</location>
        <topology evidence="5">Multi-pass membrane protein</topology>
    </subcellularLocation>
</comment>
<keyword evidence="8" id="KW-1185">Reference proteome</keyword>
<comment type="caution">
    <text evidence="7">The sequence shown here is derived from an EMBL/GenBank/DDBJ whole genome shotgun (WGS) entry which is preliminary data.</text>
</comment>
<feature type="transmembrane region" description="Helical" evidence="5">
    <location>
        <begin position="41"/>
        <end position="62"/>
    </location>
</feature>
<keyword evidence="5" id="KW-0997">Cell inner membrane</keyword>
<feature type="transmembrane region" description="Helical" evidence="5">
    <location>
        <begin position="74"/>
        <end position="90"/>
    </location>
</feature>
<organism evidence="7 8">
    <name type="scientific">Jannaschia pagri</name>
    <dbReference type="NCBI Taxonomy" id="2829797"/>
    <lineage>
        <taxon>Bacteria</taxon>
        <taxon>Pseudomonadati</taxon>
        <taxon>Pseudomonadota</taxon>
        <taxon>Alphaproteobacteria</taxon>
        <taxon>Rhodobacterales</taxon>
        <taxon>Roseobacteraceae</taxon>
        <taxon>Jannaschia</taxon>
    </lineage>
</organism>
<evidence type="ECO:0000256" key="2">
    <source>
        <dbReference type="ARBA" id="ARBA00022692"/>
    </source>
</evidence>
<comment type="similarity">
    <text evidence="5">Belongs to the YciB family.</text>
</comment>
<sequence length="232" mass="26083">MAEKTISPWVKTALELGPVLGFFAAYLWVKDDTFVVGGVEYDGFIAVTALFVPVLLLSIGILWRLTGKLSPMQVLTAVLVIVFGGLTVWLNDERFLKIKPTIINLLLGGVLFVGLWRGRSLLSMVLSEAMPMDDAGWTILTRRTAWYFVASAVANELVWRTQSTEVWVTFETFFLPGSMFAFFISQAGLIQRHALEDDDEDDDDWDDDDDDEDWDEDDLMDVDGSGDRLKGR</sequence>
<keyword evidence="2 5" id="KW-0812">Transmembrane</keyword>
<evidence type="ECO:0000256" key="4">
    <source>
        <dbReference type="ARBA" id="ARBA00023136"/>
    </source>
</evidence>
<evidence type="ECO:0000256" key="3">
    <source>
        <dbReference type="ARBA" id="ARBA00022989"/>
    </source>
</evidence>
<evidence type="ECO:0000313" key="7">
    <source>
        <dbReference type="EMBL" id="GIT94703.1"/>
    </source>
</evidence>
<feature type="transmembrane region" description="Helical" evidence="5">
    <location>
        <begin position="102"/>
        <end position="122"/>
    </location>
</feature>
<feature type="transmembrane region" description="Helical" evidence="5">
    <location>
        <begin position="12"/>
        <end position="29"/>
    </location>
</feature>
<dbReference type="InterPro" id="IPR006008">
    <property type="entry name" value="YciB"/>
</dbReference>
<dbReference type="Pfam" id="PF04279">
    <property type="entry name" value="IspA"/>
    <property type="match status" value="1"/>
</dbReference>
<evidence type="ECO:0000256" key="6">
    <source>
        <dbReference type="SAM" id="MobiDB-lite"/>
    </source>
</evidence>
<feature type="compositionally biased region" description="Acidic residues" evidence="6">
    <location>
        <begin position="196"/>
        <end position="221"/>
    </location>
</feature>
<keyword evidence="1 5" id="KW-1003">Cell membrane</keyword>
<proteinExistence type="inferred from homology"/>
<comment type="function">
    <text evidence="5">Plays a role in cell envelope biogenesis, maintenance of cell envelope integrity and membrane homeostasis.</text>
</comment>
<dbReference type="PANTHER" id="PTHR36917">
    <property type="entry name" value="INTRACELLULAR SEPTATION PROTEIN A-RELATED"/>
    <property type="match status" value="1"/>
</dbReference>
<evidence type="ECO:0000256" key="5">
    <source>
        <dbReference type="HAMAP-Rule" id="MF_00189"/>
    </source>
</evidence>
<dbReference type="RefSeq" id="WP_220748220.1">
    <property type="nucleotide sequence ID" value="NZ_BPFH01000002.1"/>
</dbReference>
<reference evidence="7 8" key="1">
    <citation type="submission" date="2021-05" db="EMBL/GenBank/DDBJ databases">
        <title>Bacteria Genome sequencing.</title>
        <authorList>
            <person name="Takabe Y."/>
            <person name="Nakajima Y."/>
            <person name="Suzuki S."/>
            <person name="Shiozaki T."/>
        </authorList>
    </citation>
    <scope>NUCLEOTIDE SEQUENCE [LARGE SCALE GENOMIC DNA]</scope>
    <source>
        <strain evidence="7 8">AI_62</strain>
    </source>
</reference>
<keyword evidence="3 5" id="KW-1133">Transmembrane helix</keyword>
<gene>
    <name evidence="5" type="primary">yciB</name>
    <name evidence="7" type="ORF">JANAI62_13260</name>
</gene>
<protein>
    <recommendedName>
        <fullName evidence="5">Inner membrane-spanning protein YciB</fullName>
    </recommendedName>
</protein>
<evidence type="ECO:0000256" key="1">
    <source>
        <dbReference type="ARBA" id="ARBA00022475"/>
    </source>
</evidence>
<dbReference type="EMBL" id="BPFH01000002">
    <property type="protein sequence ID" value="GIT94703.1"/>
    <property type="molecule type" value="Genomic_DNA"/>
</dbReference>
<keyword evidence="4 5" id="KW-0472">Membrane</keyword>
<name>A0ABQ4NJX2_9RHOB</name>